<proteinExistence type="predicted"/>
<keyword evidence="3" id="KW-1185">Reference proteome</keyword>
<accession>A0A9J6PMY3</accession>
<sequence length="35" mass="4364">MSHLKKQALYSRRTDREHRLVYNRKREVNDNRPPV</sequence>
<organism evidence="2 3">
    <name type="scientific">Winslowiella arboricola</name>
    <dbReference type="NCBI Taxonomy" id="2978220"/>
    <lineage>
        <taxon>Bacteria</taxon>
        <taxon>Pseudomonadati</taxon>
        <taxon>Pseudomonadota</taxon>
        <taxon>Gammaproteobacteria</taxon>
        <taxon>Enterobacterales</taxon>
        <taxon>Erwiniaceae</taxon>
        <taxon>Winslowiella</taxon>
    </lineage>
</organism>
<dbReference type="AlphaFoldDB" id="A0A9J6PMY3"/>
<gene>
    <name evidence="2" type="ORF">N5923_05860</name>
</gene>
<evidence type="ECO:0000256" key="1">
    <source>
        <dbReference type="SAM" id="MobiDB-lite"/>
    </source>
</evidence>
<protein>
    <submittedName>
        <fullName evidence="2">Type II toxin-antitoxin system YoeB family toxin</fullName>
    </submittedName>
</protein>
<comment type="caution">
    <text evidence="2">The sequence shown here is derived from an EMBL/GenBank/DDBJ whole genome shotgun (WGS) entry which is preliminary data.</text>
</comment>
<evidence type="ECO:0000313" key="2">
    <source>
        <dbReference type="EMBL" id="MCU5777016.1"/>
    </source>
</evidence>
<dbReference type="RefSeq" id="WP_267143527.1">
    <property type="nucleotide sequence ID" value="NZ_JAODIL010000077.1"/>
</dbReference>
<feature type="compositionally biased region" description="Basic and acidic residues" evidence="1">
    <location>
        <begin position="12"/>
        <end position="35"/>
    </location>
</feature>
<reference evidence="2" key="1">
    <citation type="submission" date="2022-09" db="EMBL/GenBank/DDBJ databases">
        <title>Winslowiella arboricola sp. nov., isolated from bleeding cankers on broadleaf hosts.</title>
        <authorList>
            <person name="Brady C."/>
            <person name="Kaur S."/>
            <person name="Crampton B."/>
            <person name="Maddock D."/>
            <person name="Arnold D."/>
            <person name="Denman S."/>
        </authorList>
    </citation>
    <scope>NUCLEOTIDE SEQUENCE</scope>
    <source>
        <strain evidence="2">BAC 15a-03b</strain>
    </source>
</reference>
<name>A0A9J6PMY3_9GAMM</name>
<dbReference type="Proteomes" id="UP001064262">
    <property type="component" value="Unassembled WGS sequence"/>
</dbReference>
<dbReference type="EMBL" id="JAODIM010000037">
    <property type="protein sequence ID" value="MCU5777016.1"/>
    <property type="molecule type" value="Genomic_DNA"/>
</dbReference>
<evidence type="ECO:0000313" key="3">
    <source>
        <dbReference type="Proteomes" id="UP001064262"/>
    </source>
</evidence>
<feature type="region of interest" description="Disordered" evidence="1">
    <location>
        <begin position="1"/>
        <end position="35"/>
    </location>
</feature>